<proteinExistence type="predicted"/>
<dbReference type="EMBL" id="CP001056">
    <property type="protein sequence ID" value="ACD22290.1"/>
    <property type="molecule type" value="Genomic_DNA"/>
</dbReference>
<dbReference type="PATRIC" id="fig|935198.13.peg.2202"/>
<sequence length="225" mass="25360">MFKFNNVSSDDMNLIVESLPSISGPQERIDSTNIPGGTQVLKSTGYDLIDKNCVCHFVGNRFDKVLMWLRGSGKVIFDNLPDRYYKAYIGNKIPLEQIVRNMLHKFTITFTCKPFGYLLEGDIPIALTTNTTLCNVKSTHESYPTITICGKGSATFTINNRTFNITDINGGSITIVSDPDIQQVLNNKGEFMEGDFPYFDVGENKISWTGNITSIEIIPYWRTWI</sequence>
<accession>B2TQU1</accession>
<dbReference type="KEGG" id="cbk:CLL_A2248"/>
<organism evidence="1">
    <name type="scientific">Clostridium botulinum (strain Eklund 17B / Type B)</name>
    <dbReference type="NCBI Taxonomy" id="935198"/>
    <lineage>
        <taxon>Bacteria</taxon>
        <taxon>Bacillati</taxon>
        <taxon>Bacillota</taxon>
        <taxon>Clostridia</taxon>
        <taxon>Eubacteriales</taxon>
        <taxon>Clostridiaceae</taxon>
        <taxon>Clostridium</taxon>
    </lineage>
</organism>
<dbReference type="HOGENOM" id="CLU_091718_3_1_9"/>
<accession>U4P6M2</accession>
<reference evidence="1" key="2">
    <citation type="submission" date="2009-08" db="EMBL/GenBank/DDBJ databases">
        <authorList>
            <person name="Shrivastava S."/>
            <person name="Brinkac L.M."/>
            <person name="Dodson R.J."/>
            <person name="Harkins D.M."/>
            <person name="Durkin A.S."/>
            <person name="Sutton G."/>
        </authorList>
    </citation>
    <scope>NUCLEOTIDE SEQUENCE</scope>
    <source>
        <strain evidence="1">Eklund 17B</strain>
    </source>
</reference>
<dbReference type="Gene3D" id="2.40.30.200">
    <property type="match status" value="1"/>
</dbReference>
<dbReference type="AlphaFoldDB" id="B2TQU1"/>
<protein>
    <submittedName>
        <fullName evidence="1">Phage tail component</fullName>
    </submittedName>
</protein>
<gene>
    <name evidence="1" type="ordered locus">CLL_A2248</name>
</gene>
<evidence type="ECO:0000313" key="1">
    <source>
        <dbReference type="EMBL" id="ACD22290.1"/>
    </source>
</evidence>
<reference evidence="1" key="1">
    <citation type="submission" date="2009-06" db="EMBL/GenBank/DDBJ databases">
        <authorList>
            <consortium name="US DOE Joint Genome Institute (JGI-PGF)"/>
            <person name="Lucas S."/>
            <person name="Copeland A."/>
            <person name="Lapidus A."/>
            <person name="Glavina del Rio T."/>
            <person name="Dalin E."/>
            <person name="Tice H."/>
            <person name="Bruce D."/>
            <person name="Goodwin L."/>
            <person name="Pitluck S."/>
            <person name="Kyrpides N."/>
            <person name="Mavromatis K."/>
            <person name="Ivanova N."/>
            <person name="Saunders E."/>
            <person name="Brettin T."/>
            <person name="Detter J.C."/>
            <person name="Han C."/>
            <person name="Larimer F."/>
            <person name="Land M."/>
            <person name="Hauser L."/>
            <person name="Markowitz V."/>
            <person name="Cheng J.-F."/>
            <person name="Hugenholtz P."/>
            <person name="Woyke T."/>
            <person name="Wu D."/>
            <person name="Gronow S."/>
            <person name="Klenk H.-P."/>
            <person name="Eisen J.A."/>
        </authorList>
    </citation>
    <scope>NUCLEOTIDE SEQUENCE</scope>
    <source>
        <strain evidence="1">Eklund 17B</strain>
    </source>
</reference>
<name>B2TQU1_CLOBB</name>